<dbReference type="Proteomes" id="UP000051950">
    <property type="component" value="Unassembled WGS sequence"/>
</dbReference>
<dbReference type="InterPro" id="IPR011701">
    <property type="entry name" value="MFS"/>
</dbReference>
<evidence type="ECO:0000313" key="7">
    <source>
        <dbReference type="Proteomes" id="UP000051950"/>
    </source>
</evidence>
<evidence type="ECO:0000256" key="2">
    <source>
        <dbReference type="ARBA" id="ARBA00022989"/>
    </source>
</evidence>
<feature type="transmembrane region" description="Helical" evidence="4">
    <location>
        <begin position="52"/>
        <end position="69"/>
    </location>
</feature>
<feature type="transmembrane region" description="Helical" evidence="4">
    <location>
        <begin position="133"/>
        <end position="153"/>
    </location>
</feature>
<dbReference type="Gene3D" id="1.20.1250.20">
    <property type="entry name" value="MFS general substrate transporter like domains"/>
    <property type="match status" value="1"/>
</dbReference>
<feature type="transmembrane region" description="Helical" evidence="4">
    <location>
        <begin position="307"/>
        <end position="330"/>
    </location>
</feature>
<protein>
    <submittedName>
        <fullName evidence="6">MFS transporter</fullName>
    </submittedName>
</protein>
<keyword evidence="3 4" id="KW-0472">Membrane</keyword>
<proteinExistence type="predicted"/>
<name>A0A0T5VS50_9SPHI</name>
<dbReference type="SUPFAM" id="SSF103473">
    <property type="entry name" value="MFS general substrate transporter"/>
    <property type="match status" value="1"/>
</dbReference>
<keyword evidence="7" id="KW-1185">Reference proteome</keyword>
<dbReference type="PROSITE" id="PS50850">
    <property type="entry name" value="MFS"/>
    <property type="match status" value="1"/>
</dbReference>
<feature type="transmembrane region" description="Helical" evidence="4">
    <location>
        <begin position="250"/>
        <end position="271"/>
    </location>
</feature>
<dbReference type="PANTHER" id="PTHR23521:SF3">
    <property type="entry name" value="MFS TRANSPORTER"/>
    <property type="match status" value="1"/>
</dbReference>
<dbReference type="GO" id="GO:0005886">
    <property type="term" value="C:plasma membrane"/>
    <property type="evidence" value="ECO:0007669"/>
    <property type="project" value="TreeGrafter"/>
</dbReference>
<gene>
    <name evidence="6" type="ORF">ASU31_07690</name>
</gene>
<evidence type="ECO:0000256" key="1">
    <source>
        <dbReference type="ARBA" id="ARBA00022692"/>
    </source>
</evidence>
<evidence type="ECO:0000313" key="6">
    <source>
        <dbReference type="EMBL" id="KRT16689.1"/>
    </source>
</evidence>
<dbReference type="InterPro" id="IPR020846">
    <property type="entry name" value="MFS_dom"/>
</dbReference>
<organism evidence="6 7">
    <name type="scientific">Pedobacter ginsenosidimutans</name>
    <dbReference type="NCBI Taxonomy" id="687842"/>
    <lineage>
        <taxon>Bacteria</taxon>
        <taxon>Pseudomonadati</taxon>
        <taxon>Bacteroidota</taxon>
        <taxon>Sphingobacteriia</taxon>
        <taxon>Sphingobacteriales</taxon>
        <taxon>Sphingobacteriaceae</taxon>
        <taxon>Pedobacter</taxon>
    </lineage>
</organism>
<feature type="transmembrane region" description="Helical" evidence="4">
    <location>
        <begin position="342"/>
        <end position="364"/>
    </location>
</feature>
<dbReference type="InterPro" id="IPR036259">
    <property type="entry name" value="MFS_trans_sf"/>
</dbReference>
<evidence type="ECO:0000259" key="5">
    <source>
        <dbReference type="PROSITE" id="PS50850"/>
    </source>
</evidence>
<reference evidence="6 7" key="1">
    <citation type="submission" date="2015-11" db="EMBL/GenBank/DDBJ databases">
        <title>Sequence of Pedobacter ginsenosidimutans.</title>
        <authorList>
            <person name="Carson E."/>
            <person name="Keyser V."/>
            <person name="Newman J."/>
            <person name="Miller J."/>
        </authorList>
    </citation>
    <scope>NUCLEOTIDE SEQUENCE [LARGE SCALE GENOMIC DNA]</scope>
    <source>
        <strain evidence="6 7">KACC 14530</strain>
    </source>
</reference>
<evidence type="ECO:0000256" key="4">
    <source>
        <dbReference type="SAM" id="Phobius"/>
    </source>
</evidence>
<feature type="transmembrane region" description="Helical" evidence="4">
    <location>
        <begin position="370"/>
        <end position="391"/>
    </location>
</feature>
<comment type="caution">
    <text evidence="6">The sequence shown here is derived from an EMBL/GenBank/DDBJ whole genome shotgun (WGS) entry which is preliminary data.</text>
</comment>
<feature type="transmembrane region" description="Helical" evidence="4">
    <location>
        <begin position="9"/>
        <end position="32"/>
    </location>
</feature>
<feature type="transmembrane region" description="Helical" evidence="4">
    <location>
        <begin position="283"/>
        <end position="301"/>
    </location>
</feature>
<dbReference type="OrthoDB" id="9781976at2"/>
<feature type="transmembrane region" description="Helical" evidence="4">
    <location>
        <begin position="78"/>
        <end position="98"/>
    </location>
</feature>
<keyword evidence="1 4" id="KW-0812">Transmembrane</keyword>
<dbReference type="AlphaFoldDB" id="A0A0T5VS50"/>
<feature type="domain" description="Major facilitator superfamily (MFS) profile" evidence="5">
    <location>
        <begin position="1"/>
        <end position="395"/>
    </location>
</feature>
<dbReference type="Pfam" id="PF07690">
    <property type="entry name" value="MFS_1"/>
    <property type="match status" value="1"/>
</dbReference>
<feature type="transmembrane region" description="Helical" evidence="4">
    <location>
        <begin position="165"/>
        <end position="185"/>
    </location>
</feature>
<dbReference type="STRING" id="687842.ASU31_07690"/>
<dbReference type="GO" id="GO:0022857">
    <property type="term" value="F:transmembrane transporter activity"/>
    <property type="evidence" value="ECO:0007669"/>
    <property type="project" value="InterPro"/>
</dbReference>
<evidence type="ECO:0000256" key="3">
    <source>
        <dbReference type="ARBA" id="ARBA00023136"/>
    </source>
</evidence>
<feature type="transmembrane region" description="Helical" evidence="4">
    <location>
        <begin position="104"/>
        <end position="121"/>
    </location>
</feature>
<dbReference type="PANTHER" id="PTHR23521">
    <property type="entry name" value="TRANSPORTER MFS SUPERFAMILY"/>
    <property type="match status" value="1"/>
</dbReference>
<dbReference type="EMBL" id="LMZQ01000004">
    <property type="protein sequence ID" value="KRT16689.1"/>
    <property type="molecule type" value="Genomic_DNA"/>
</dbReference>
<accession>A0A0T5VS50</accession>
<feature type="transmembrane region" description="Helical" evidence="4">
    <location>
        <begin position="216"/>
        <end position="238"/>
    </location>
</feature>
<keyword evidence="2 4" id="KW-1133">Transmembrane helix</keyword>
<dbReference type="RefSeq" id="WP_057931785.1">
    <property type="nucleotide sequence ID" value="NZ_LMZQ01000004.1"/>
</dbReference>
<sequence>MSGTKKPNYILPTIVIAQFLCTSLWFAGNAVLPDIVKSFPTETNLLANLTSMVQFGFISGTLVFAFFAISDIFSPSKVFFICGIAAALFNLGICLELADVHLLLLFRFLTGFMLAGIYPVGMKIASDYFKDGLGKSLGFLVGALVLGTAFPHLLKTFTANFPWQYVIFATSGLSLIGAIAILWFVPNGPFRTAGQKFDFRSCFNGFKNHHFRSAAFGYFGHMWELYTFWAFLPGMLLLYNTKHAHATLNIPLFSFLIIASGGLSCMIGGLLSQKFGAKRIATIALSISGSCCLLSPIFLFSGSVYPFLIFLFCWGLSGTADSPLFSSLIAKHAPESLRGTSLTLVNCIGFAITIISIQVINLLAKEMNSHYLYMVLAVGPVLGLWALLTGIKRSR</sequence>